<evidence type="ECO:0000313" key="1">
    <source>
        <dbReference type="EMBL" id="KAK6496511.1"/>
    </source>
</evidence>
<gene>
    <name evidence="1" type="ORF">TWF481_002527</name>
</gene>
<proteinExistence type="predicted"/>
<dbReference type="AlphaFoldDB" id="A0AAV9VVB7"/>
<dbReference type="EMBL" id="JAVHJL010000011">
    <property type="protein sequence ID" value="KAK6496511.1"/>
    <property type="molecule type" value="Genomic_DNA"/>
</dbReference>
<evidence type="ECO:0000313" key="2">
    <source>
        <dbReference type="Proteomes" id="UP001370758"/>
    </source>
</evidence>
<protein>
    <submittedName>
        <fullName evidence="1">Uncharacterized protein</fullName>
    </submittedName>
</protein>
<accession>A0AAV9VVB7</accession>
<organism evidence="1 2">
    <name type="scientific">Arthrobotrys musiformis</name>
    <dbReference type="NCBI Taxonomy" id="47236"/>
    <lineage>
        <taxon>Eukaryota</taxon>
        <taxon>Fungi</taxon>
        <taxon>Dikarya</taxon>
        <taxon>Ascomycota</taxon>
        <taxon>Pezizomycotina</taxon>
        <taxon>Orbiliomycetes</taxon>
        <taxon>Orbiliales</taxon>
        <taxon>Orbiliaceae</taxon>
        <taxon>Arthrobotrys</taxon>
    </lineage>
</organism>
<dbReference type="Proteomes" id="UP001370758">
    <property type="component" value="Unassembled WGS sequence"/>
</dbReference>
<name>A0AAV9VVB7_9PEZI</name>
<sequence>MVGVYPVSTAVQRVEKKMKMEMEMEMKKLQKSEALEISGQIFLAGLGTDSRQTS</sequence>
<comment type="caution">
    <text evidence="1">The sequence shown here is derived from an EMBL/GenBank/DDBJ whole genome shotgun (WGS) entry which is preliminary data.</text>
</comment>
<keyword evidence="2" id="KW-1185">Reference proteome</keyword>
<reference evidence="1 2" key="1">
    <citation type="submission" date="2023-08" db="EMBL/GenBank/DDBJ databases">
        <authorList>
            <person name="Palmer J.M."/>
        </authorList>
    </citation>
    <scope>NUCLEOTIDE SEQUENCE [LARGE SCALE GENOMIC DNA]</scope>
    <source>
        <strain evidence="1 2">TWF481</strain>
    </source>
</reference>